<keyword evidence="3" id="KW-1185">Reference proteome</keyword>
<dbReference type="InterPro" id="IPR038454">
    <property type="entry name" value="DnaA_N_sf"/>
</dbReference>
<dbReference type="EMBL" id="JACDQQ010002493">
    <property type="protein sequence ID" value="MBA0088431.1"/>
    <property type="molecule type" value="Genomic_DNA"/>
</dbReference>
<evidence type="ECO:0000259" key="1">
    <source>
        <dbReference type="Pfam" id="PF11638"/>
    </source>
</evidence>
<gene>
    <name evidence="2" type="ORF">HRJ53_25880</name>
</gene>
<organism evidence="2 3">
    <name type="scientific">Candidatus Acidiferrum panamense</name>
    <dbReference type="NCBI Taxonomy" id="2741543"/>
    <lineage>
        <taxon>Bacteria</taxon>
        <taxon>Pseudomonadati</taxon>
        <taxon>Acidobacteriota</taxon>
        <taxon>Terriglobia</taxon>
        <taxon>Candidatus Acidiferrales</taxon>
        <taxon>Candidatus Acidiferrum</taxon>
    </lineage>
</organism>
<reference evidence="2" key="1">
    <citation type="submission" date="2020-06" db="EMBL/GenBank/DDBJ databases">
        <title>Legume-microbial interactions unlock mineral nutrients during tropical forest succession.</title>
        <authorList>
            <person name="Epihov D.Z."/>
        </authorList>
    </citation>
    <scope>NUCLEOTIDE SEQUENCE [LARGE SCALE GENOMIC DNA]</scope>
    <source>
        <strain evidence="2">Pan2503</strain>
    </source>
</reference>
<dbReference type="Pfam" id="PF11638">
    <property type="entry name" value="DnaA_N"/>
    <property type="match status" value="1"/>
</dbReference>
<dbReference type="InterPro" id="IPR024633">
    <property type="entry name" value="DnaA_N_dom"/>
</dbReference>
<feature type="domain" description="DnaA N-terminal" evidence="1">
    <location>
        <begin position="16"/>
        <end position="73"/>
    </location>
</feature>
<dbReference type="Gene3D" id="3.30.300.180">
    <property type="match status" value="1"/>
</dbReference>
<name>A0A7V8NW14_9BACT</name>
<dbReference type="AlphaFoldDB" id="A0A7V8NW14"/>
<proteinExistence type="predicted"/>
<accession>A0A7V8NW14</accession>
<comment type="caution">
    <text evidence="2">The sequence shown here is derived from an EMBL/GenBank/DDBJ whole genome shotgun (WGS) entry which is preliminary data.</text>
</comment>
<protein>
    <recommendedName>
        <fullName evidence="1">DnaA N-terminal domain-containing protein</fullName>
    </recommendedName>
</protein>
<evidence type="ECO:0000313" key="2">
    <source>
        <dbReference type="EMBL" id="MBA0088431.1"/>
    </source>
</evidence>
<dbReference type="Proteomes" id="UP000567293">
    <property type="component" value="Unassembled WGS sequence"/>
</dbReference>
<feature type="non-terminal residue" evidence="2">
    <location>
        <position position="74"/>
    </location>
</feature>
<sequence length="74" mass="8509">MTTATQVGREREAANPWDQFLDHVKARVSINTFATWFQPTRLNRAEGEILYIQIPSAVFRQVLTRTYGDIIKAV</sequence>
<evidence type="ECO:0000313" key="3">
    <source>
        <dbReference type="Proteomes" id="UP000567293"/>
    </source>
</evidence>